<reference evidence="2" key="1">
    <citation type="submission" date="2019-08" db="EMBL/GenBank/DDBJ databases">
        <authorList>
            <person name="Kucharzyk K."/>
            <person name="Murdoch R.W."/>
            <person name="Higgins S."/>
            <person name="Loffler F."/>
        </authorList>
    </citation>
    <scope>NUCLEOTIDE SEQUENCE</scope>
</reference>
<accession>A0A645FP92</accession>
<gene>
    <name evidence="2" type="ORF">SDC9_163106</name>
</gene>
<evidence type="ECO:0000313" key="2">
    <source>
        <dbReference type="EMBL" id="MPN15770.1"/>
    </source>
</evidence>
<feature type="region of interest" description="Disordered" evidence="1">
    <location>
        <begin position="1"/>
        <end position="23"/>
    </location>
</feature>
<comment type="caution">
    <text evidence="2">The sequence shown here is derived from an EMBL/GenBank/DDBJ whole genome shotgun (WGS) entry which is preliminary data.</text>
</comment>
<dbReference type="AlphaFoldDB" id="A0A645FP92"/>
<name>A0A645FP92_9ZZZZ</name>
<evidence type="ECO:0000256" key="1">
    <source>
        <dbReference type="SAM" id="MobiDB-lite"/>
    </source>
</evidence>
<dbReference type="EMBL" id="VSSQ01062626">
    <property type="protein sequence ID" value="MPN15770.1"/>
    <property type="molecule type" value="Genomic_DNA"/>
</dbReference>
<proteinExistence type="predicted"/>
<sequence>MVHRHHSVEVPPKSLDEQNIGGKRTGGFDSARFRLFDGRLDHVDFLASAQTVFTSVGIQSRQTQAGLGYAGIAQ</sequence>
<protein>
    <submittedName>
        <fullName evidence="2">Uncharacterized protein</fullName>
    </submittedName>
</protein>
<organism evidence="2">
    <name type="scientific">bioreactor metagenome</name>
    <dbReference type="NCBI Taxonomy" id="1076179"/>
    <lineage>
        <taxon>unclassified sequences</taxon>
        <taxon>metagenomes</taxon>
        <taxon>ecological metagenomes</taxon>
    </lineage>
</organism>